<accession>A0A371PGU2</accession>
<evidence type="ECO:0000256" key="2">
    <source>
        <dbReference type="ARBA" id="ARBA00022630"/>
    </source>
</evidence>
<dbReference type="PANTHER" id="PTHR43303:SF4">
    <property type="entry name" value="NADPH DEHYDROGENASE C23G7.10C-RELATED"/>
    <property type="match status" value="1"/>
</dbReference>
<keyword evidence="3" id="KW-0288">FMN</keyword>
<dbReference type="RefSeq" id="WP_116046937.1">
    <property type="nucleotide sequence ID" value="NZ_QUBQ01000002.1"/>
</dbReference>
<evidence type="ECO:0000313" key="8">
    <source>
        <dbReference type="Proteomes" id="UP000261905"/>
    </source>
</evidence>
<dbReference type="Pfam" id="PF00724">
    <property type="entry name" value="Oxidored_FMN"/>
    <property type="match status" value="1"/>
</dbReference>
<name>A0A371PGU2_9BACL</name>
<protein>
    <submittedName>
        <fullName evidence="7">NADH:flavin oxidoreductase</fullName>
    </submittedName>
</protein>
<reference evidence="7 8" key="1">
    <citation type="submission" date="2018-08" db="EMBL/GenBank/DDBJ databases">
        <title>Paenibacillus sp. M4BSY-1, whole genome shotgun sequence.</title>
        <authorList>
            <person name="Tuo L."/>
        </authorList>
    </citation>
    <scope>NUCLEOTIDE SEQUENCE [LARGE SCALE GENOMIC DNA]</scope>
    <source>
        <strain evidence="7 8">M4BSY-1</strain>
    </source>
</reference>
<keyword evidence="5" id="KW-0560">Oxidoreductase</keyword>
<dbReference type="PANTHER" id="PTHR43303">
    <property type="entry name" value="NADPH DEHYDROGENASE C23G7.10C-RELATED"/>
    <property type="match status" value="1"/>
</dbReference>
<evidence type="ECO:0000259" key="6">
    <source>
        <dbReference type="Pfam" id="PF00724"/>
    </source>
</evidence>
<dbReference type="InterPro" id="IPR001155">
    <property type="entry name" value="OxRdtase_FMN_N"/>
</dbReference>
<keyword evidence="8" id="KW-1185">Reference proteome</keyword>
<dbReference type="SUPFAM" id="SSF51395">
    <property type="entry name" value="FMN-linked oxidoreductases"/>
    <property type="match status" value="1"/>
</dbReference>
<proteinExistence type="predicted"/>
<dbReference type="InterPro" id="IPR013785">
    <property type="entry name" value="Aldolase_TIM"/>
</dbReference>
<keyword evidence="4" id="KW-0521">NADP</keyword>
<evidence type="ECO:0000313" key="7">
    <source>
        <dbReference type="EMBL" id="REK75085.1"/>
    </source>
</evidence>
<evidence type="ECO:0000256" key="3">
    <source>
        <dbReference type="ARBA" id="ARBA00022643"/>
    </source>
</evidence>
<gene>
    <name evidence="7" type="ORF">DX130_15745</name>
</gene>
<dbReference type="GO" id="GO:0050661">
    <property type="term" value="F:NADP binding"/>
    <property type="evidence" value="ECO:0007669"/>
    <property type="project" value="InterPro"/>
</dbReference>
<comment type="caution">
    <text evidence="7">The sequence shown here is derived from an EMBL/GenBank/DDBJ whole genome shotgun (WGS) entry which is preliminary data.</text>
</comment>
<dbReference type="EMBL" id="QUBQ01000002">
    <property type="protein sequence ID" value="REK75085.1"/>
    <property type="molecule type" value="Genomic_DNA"/>
</dbReference>
<evidence type="ECO:0000256" key="5">
    <source>
        <dbReference type="ARBA" id="ARBA00023002"/>
    </source>
</evidence>
<dbReference type="AlphaFoldDB" id="A0A371PGU2"/>
<evidence type="ECO:0000256" key="4">
    <source>
        <dbReference type="ARBA" id="ARBA00022857"/>
    </source>
</evidence>
<comment type="cofactor">
    <cofactor evidence="1">
        <name>FMN</name>
        <dbReference type="ChEBI" id="CHEBI:58210"/>
    </cofactor>
</comment>
<dbReference type="Gene3D" id="3.20.20.70">
    <property type="entry name" value="Aldolase class I"/>
    <property type="match status" value="1"/>
</dbReference>
<dbReference type="OrthoDB" id="9772736at2"/>
<evidence type="ECO:0000256" key="1">
    <source>
        <dbReference type="ARBA" id="ARBA00001917"/>
    </source>
</evidence>
<dbReference type="InterPro" id="IPR044152">
    <property type="entry name" value="YqjM-like"/>
</dbReference>
<organism evidence="7 8">
    <name type="scientific">Paenibacillus paeoniae</name>
    <dbReference type="NCBI Taxonomy" id="2292705"/>
    <lineage>
        <taxon>Bacteria</taxon>
        <taxon>Bacillati</taxon>
        <taxon>Bacillota</taxon>
        <taxon>Bacilli</taxon>
        <taxon>Bacillales</taxon>
        <taxon>Paenibacillaceae</taxon>
        <taxon>Paenibacillus</taxon>
    </lineage>
</organism>
<dbReference type="GO" id="GO:0010181">
    <property type="term" value="F:FMN binding"/>
    <property type="evidence" value="ECO:0007669"/>
    <property type="project" value="InterPro"/>
</dbReference>
<sequence length="334" mass="36533">MTVSLHTPGRINKLQLKNRLILAPMQQHKGTPDGHATDYHVEHYGRRAADVGLVVIESTAVSPEGRLYQDDIGIYSDSHIKPLSEVVKAVHAKDARVFIQLSHGGRKSHLLPGERVLAPSSIAFNDEYGLPFEASNEELEQLVGRYREAALRSQEAGFDGIELHAAHGYLLHQFLSPITNLRTDSYGGSVNRRLQFVLQVAIAVREAVGPDYPVQIRVSASDYSPDGLIPLHVANIVKRLEPLLDAVHVSSGGITPARPQDVHPGYQIPYAAILKSETTLPVIAVGGIHQRTLAERVVTEQLADFVAIGRPMLEDPDFAGRLLGKQLYSIQNGA</sequence>
<dbReference type="Proteomes" id="UP000261905">
    <property type="component" value="Unassembled WGS sequence"/>
</dbReference>
<dbReference type="GO" id="GO:0003959">
    <property type="term" value="F:NADPH dehydrogenase activity"/>
    <property type="evidence" value="ECO:0007669"/>
    <property type="project" value="InterPro"/>
</dbReference>
<feature type="domain" description="NADH:flavin oxidoreductase/NADH oxidase N-terminal" evidence="6">
    <location>
        <begin position="5"/>
        <end position="322"/>
    </location>
</feature>
<keyword evidence="2" id="KW-0285">Flavoprotein</keyword>